<keyword evidence="4" id="KW-1185">Reference proteome</keyword>
<evidence type="ECO:0000259" key="2">
    <source>
        <dbReference type="Pfam" id="PF09925"/>
    </source>
</evidence>
<feature type="transmembrane region" description="Helical" evidence="1">
    <location>
        <begin position="70"/>
        <end position="90"/>
    </location>
</feature>
<comment type="caution">
    <text evidence="3">The sequence shown here is derived from an EMBL/GenBank/DDBJ whole genome shotgun (WGS) entry which is preliminary data.</text>
</comment>
<evidence type="ECO:0000256" key="1">
    <source>
        <dbReference type="SAM" id="Phobius"/>
    </source>
</evidence>
<feature type="transmembrane region" description="Helical" evidence="1">
    <location>
        <begin position="102"/>
        <end position="121"/>
    </location>
</feature>
<evidence type="ECO:0000313" key="3">
    <source>
        <dbReference type="EMBL" id="MBP1849881.1"/>
    </source>
</evidence>
<feature type="transmembrane region" description="Helical" evidence="1">
    <location>
        <begin position="200"/>
        <end position="217"/>
    </location>
</feature>
<sequence length="369" mass="39380">MYRGRLKRDFERWSELGLIEPARAERLLEEYDSRENAFSIGAVLLVLAAILLSASLLLLIAAGWQDIPRSVKIGGIILLIWVFHIAAALARWKGARSLEASLLLLGAASFGGGIALVGQLYQISGDAVDALMVWLGVTFGSAVLMRSGALTGLASLLLWGLFLTYLGEADFEWSGRLPLIVLAIAFAMLPLIWWTGADRVRHMVYLLVVAYLGWLYALDSSPVLAAAYLAVGLAVFSLLSQRLMPLPGPIARAGAAPAFYALLIAVLGLALLHIDVYGVGGRALLASIAVVTVILVMTLAGRDNGAARFLAYGVFVVEVFYLSYETIGSMLGSSGFFLLSGVVMAALAFAVIRLEQMFAARAKAGEDAA</sequence>
<feature type="transmembrane region" description="Helical" evidence="1">
    <location>
        <begin position="223"/>
        <end position="241"/>
    </location>
</feature>
<feature type="transmembrane region" description="Helical" evidence="1">
    <location>
        <begin position="280"/>
        <end position="299"/>
    </location>
</feature>
<proteinExistence type="predicted"/>
<keyword evidence="1" id="KW-0472">Membrane</keyword>
<organism evidence="3 4">
    <name type="scientific">Rhizobium halophytocola</name>
    <dbReference type="NCBI Taxonomy" id="735519"/>
    <lineage>
        <taxon>Bacteria</taxon>
        <taxon>Pseudomonadati</taxon>
        <taxon>Pseudomonadota</taxon>
        <taxon>Alphaproteobacteria</taxon>
        <taxon>Hyphomicrobiales</taxon>
        <taxon>Rhizobiaceae</taxon>
        <taxon>Rhizobium/Agrobacterium group</taxon>
        <taxon>Rhizobium</taxon>
    </lineage>
</organism>
<protein>
    <submittedName>
        <fullName evidence="3">Membrane protein</fullName>
    </submittedName>
</protein>
<keyword evidence="1" id="KW-0812">Transmembrane</keyword>
<feature type="transmembrane region" description="Helical" evidence="1">
    <location>
        <begin position="149"/>
        <end position="167"/>
    </location>
</feature>
<gene>
    <name evidence="3" type="ORF">J2Z17_001302</name>
</gene>
<dbReference type="EMBL" id="JAGGJU010000003">
    <property type="protein sequence ID" value="MBP1849881.1"/>
    <property type="molecule type" value="Genomic_DNA"/>
</dbReference>
<feature type="transmembrane region" description="Helical" evidence="1">
    <location>
        <begin position="173"/>
        <end position="193"/>
    </location>
</feature>
<dbReference type="RefSeq" id="WP_209943327.1">
    <property type="nucleotide sequence ID" value="NZ_JAGGJU010000003.1"/>
</dbReference>
<reference evidence="3 4" key="1">
    <citation type="submission" date="2021-03" db="EMBL/GenBank/DDBJ databases">
        <title>Genomic Encyclopedia of Type Strains, Phase IV (KMG-IV): sequencing the most valuable type-strain genomes for metagenomic binning, comparative biology and taxonomic classification.</title>
        <authorList>
            <person name="Goeker M."/>
        </authorList>
    </citation>
    <scope>NUCLEOTIDE SEQUENCE [LARGE SCALE GENOMIC DNA]</scope>
    <source>
        <strain evidence="3 4">DSM 21600</strain>
    </source>
</reference>
<feature type="transmembrane region" description="Helical" evidence="1">
    <location>
        <begin position="253"/>
        <end position="274"/>
    </location>
</feature>
<dbReference type="Proteomes" id="UP000759443">
    <property type="component" value="Unassembled WGS sequence"/>
</dbReference>
<keyword evidence="1" id="KW-1133">Transmembrane helix</keyword>
<evidence type="ECO:0000313" key="4">
    <source>
        <dbReference type="Proteomes" id="UP000759443"/>
    </source>
</evidence>
<dbReference type="Pfam" id="PF09925">
    <property type="entry name" value="DUF2157"/>
    <property type="match status" value="1"/>
</dbReference>
<dbReference type="InterPro" id="IPR018677">
    <property type="entry name" value="DUF2157"/>
</dbReference>
<feature type="transmembrane region" description="Helical" evidence="1">
    <location>
        <begin position="336"/>
        <end position="354"/>
    </location>
</feature>
<feature type="transmembrane region" description="Helical" evidence="1">
    <location>
        <begin position="37"/>
        <end position="64"/>
    </location>
</feature>
<name>A0ABS4DW11_9HYPH</name>
<feature type="domain" description="DUF2157" evidence="2">
    <location>
        <begin position="11"/>
        <end position="150"/>
    </location>
</feature>
<accession>A0ABS4DW11</accession>